<dbReference type="SMART" id="SM00832">
    <property type="entry name" value="C8"/>
    <property type="match status" value="2"/>
</dbReference>
<reference evidence="9" key="1">
    <citation type="journal article" date="2023" name="Insect Mol. Biol.">
        <title>Genome sequencing provides insights into the evolution of gene families encoding plant cell wall-degrading enzymes in longhorned beetles.</title>
        <authorList>
            <person name="Shin N.R."/>
            <person name="Okamura Y."/>
            <person name="Kirsch R."/>
            <person name="Pauchet Y."/>
        </authorList>
    </citation>
    <scope>NUCLEOTIDE SEQUENCE</scope>
    <source>
        <strain evidence="9">AMC_N1</strain>
    </source>
</reference>
<evidence type="ECO:0000256" key="5">
    <source>
        <dbReference type="ARBA" id="ARBA00023157"/>
    </source>
</evidence>
<evidence type="ECO:0000256" key="4">
    <source>
        <dbReference type="ARBA" id="ARBA00022900"/>
    </source>
</evidence>
<proteinExistence type="inferred from homology"/>
<evidence type="ECO:0000256" key="2">
    <source>
        <dbReference type="ARBA" id="ARBA00022690"/>
    </source>
</evidence>
<dbReference type="FunFam" id="2.10.25.10:FF:000055">
    <property type="entry name" value="alpha-tectorin isoform X1"/>
    <property type="match status" value="1"/>
</dbReference>
<dbReference type="InterPro" id="IPR001007">
    <property type="entry name" value="VWF_dom"/>
</dbReference>
<name>A0AAV8Y1F7_9CUCU</name>
<dbReference type="PANTHER" id="PTHR11339:SF386">
    <property type="entry name" value="HEMOLECTIN, ISOFORM A"/>
    <property type="match status" value="1"/>
</dbReference>
<comment type="similarity">
    <text evidence="1">Belongs to the serine protease inhibitor-like (TIL domain-containing) family.</text>
</comment>
<dbReference type="PROSITE" id="PS51233">
    <property type="entry name" value="VWFD"/>
    <property type="match status" value="2"/>
</dbReference>
<dbReference type="InterPro" id="IPR001846">
    <property type="entry name" value="VWF_type-D"/>
</dbReference>
<dbReference type="InterPro" id="IPR014853">
    <property type="entry name" value="VWF/SSPO/ZAN-like_Cys-rich_dom"/>
</dbReference>
<dbReference type="Gene3D" id="2.10.25.10">
    <property type="entry name" value="Laminin"/>
    <property type="match status" value="3"/>
</dbReference>
<keyword evidence="5" id="KW-1015">Disulfide bond</keyword>
<dbReference type="InterPro" id="IPR002919">
    <property type="entry name" value="TIL_dom"/>
</dbReference>
<feature type="region of interest" description="Disordered" evidence="7">
    <location>
        <begin position="1"/>
        <end position="21"/>
    </location>
</feature>
<dbReference type="SMART" id="SM00216">
    <property type="entry name" value="VWD"/>
    <property type="match status" value="1"/>
</dbReference>
<keyword evidence="10" id="KW-1185">Reference proteome</keyword>
<dbReference type="Pfam" id="PF08742">
    <property type="entry name" value="C8"/>
    <property type="match status" value="3"/>
</dbReference>
<evidence type="ECO:0000256" key="7">
    <source>
        <dbReference type="SAM" id="MobiDB-lite"/>
    </source>
</evidence>
<dbReference type="Pfam" id="PF23244">
    <property type="entry name" value="VWF"/>
    <property type="match status" value="1"/>
</dbReference>
<dbReference type="AlphaFoldDB" id="A0AAV8Y1F7"/>
<comment type="caution">
    <text evidence="9">The sequence shown here is derived from an EMBL/GenBank/DDBJ whole genome shotgun (WGS) entry which is preliminary data.</text>
</comment>
<dbReference type="GO" id="GO:0005615">
    <property type="term" value="C:extracellular space"/>
    <property type="evidence" value="ECO:0007669"/>
    <property type="project" value="TreeGrafter"/>
</dbReference>
<dbReference type="Pfam" id="PF00094">
    <property type="entry name" value="VWD"/>
    <property type="match status" value="2"/>
</dbReference>
<dbReference type="InterPro" id="IPR050780">
    <property type="entry name" value="Mucin_vWF_Thrombospondin_sf"/>
</dbReference>
<evidence type="ECO:0000313" key="10">
    <source>
        <dbReference type="Proteomes" id="UP001162162"/>
    </source>
</evidence>
<keyword evidence="2" id="KW-0646">Protease inhibitor</keyword>
<dbReference type="EMBL" id="JAPWTK010000229">
    <property type="protein sequence ID" value="KAJ8945045.1"/>
    <property type="molecule type" value="Genomic_DNA"/>
</dbReference>
<dbReference type="CDD" id="cd19941">
    <property type="entry name" value="TIL"/>
    <property type="match status" value="3"/>
</dbReference>
<gene>
    <name evidence="9" type="ORF">NQ318_019041</name>
</gene>
<evidence type="ECO:0000256" key="1">
    <source>
        <dbReference type="ARBA" id="ARBA00007611"/>
    </source>
</evidence>
<evidence type="ECO:0000313" key="9">
    <source>
        <dbReference type="EMBL" id="KAJ8945045.1"/>
    </source>
</evidence>
<protein>
    <recommendedName>
        <fullName evidence="8">VWFD domain-containing protein</fullName>
    </recommendedName>
</protein>
<feature type="domain" description="VWFD" evidence="8">
    <location>
        <begin position="740"/>
        <end position="795"/>
    </location>
</feature>
<dbReference type="Proteomes" id="UP001162162">
    <property type="component" value="Unassembled WGS sequence"/>
</dbReference>
<evidence type="ECO:0000256" key="6">
    <source>
        <dbReference type="ARBA" id="ARBA00023180"/>
    </source>
</evidence>
<dbReference type="GO" id="GO:0031012">
    <property type="term" value="C:extracellular matrix"/>
    <property type="evidence" value="ECO:0007669"/>
    <property type="project" value="TreeGrafter"/>
</dbReference>
<keyword evidence="4" id="KW-0722">Serine protease inhibitor</keyword>
<dbReference type="InterPro" id="IPR036084">
    <property type="entry name" value="Ser_inhib-like_sf"/>
</dbReference>
<dbReference type="SUPFAM" id="SSF57603">
    <property type="entry name" value="FnI-like domain"/>
    <property type="match status" value="1"/>
</dbReference>
<evidence type="ECO:0000259" key="8">
    <source>
        <dbReference type="PROSITE" id="PS51233"/>
    </source>
</evidence>
<feature type="domain" description="VWFD" evidence="8">
    <location>
        <begin position="227"/>
        <end position="409"/>
    </location>
</feature>
<accession>A0AAV8Y1F7</accession>
<dbReference type="SMART" id="SM00215">
    <property type="entry name" value="VWC_out"/>
    <property type="match status" value="1"/>
</dbReference>
<organism evidence="9 10">
    <name type="scientific">Aromia moschata</name>
    <dbReference type="NCBI Taxonomy" id="1265417"/>
    <lineage>
        <taxon>Eukaryota</taxon>
        <taxon>Metazoa</taxon>
        <taxon>Ecdysozoa</taxon>
        <taxon>Arthropoda</taxon>
        <taxon>Hexapoda</taxon>
        <taxon>Insecta</taxon>
        <taxon>Pterygota</taxon>
        <taxon>Neoptera</taxon>
        <taxon>Endopterygota</taxon>
        <taxon>Coleoptera</taxon>
        <taxon>Polyphaga</taxon>
        <taxon>Cucujiformia</taxon>
        <taxon>Chrysomeloidea</taxon>
        <taxon>Cerambycidae</taxon>
        <taxon>Cerambycinae</taxon>
        <taxon>Callichromatini</taxon>
        <taxon>Aromia</taxon>
    </lineage>
</organism>
<keyword evidence="3" id="KW-0677">Repeat</keyword>
<evidence type="ECO:0000256" key="3">
    <source>
        <dbReference type="ARBA" id="ARBA00022737"/>
    </source>
</evidence>
<keyword evidence="6" id="KW-0325">Glycoprotein</keyword>
<dbReference type="GO" id="GO:0004867">
    <property type="term" value="F:serine-type endopeptidase inhibitor activity"/>
    <property type="evidence" value="ECO:0007669"/>
    <property type="project" value="UniProtKB-KW"/>
</dbReference>
<dbReference type="PANTHER" id="PTHR11339">
    <property type="entry name" value="EXTRACELLULAR MATRIX GLYCOPROTEIN RELATED"/>
    <property type="match status" value="1"/>
</dbReference>
<dbReference type="Pfam" id="PF01826">
    <property type="entry name" value="TIL"/>
    <property type="match status" value="3"/>
</dbReference>
<dbReference type="SUPFAM" id="SSF57567">
    <property type="entry name" value="Serine protease inhibitors"/>
    <property type="match status" value="3"/>
</dbReference>
<sequence length="795" mass="87633">MKSNYYRGGTPSSASPDEPPQGITLYLHNEIRDACDDIPSEDHVCQDIGVKNSLPSKATEFCKKLLADRRFAPCQHVLDITSLLDACRWDYCTCPGNDRSLCACESLNVYVRDCTQQGVQGLANWRDKDTCPMQCTGGKIYKACGPSKGQPGCGAAIELPENDEPCVEGCYCPEGTVLHENSCIVKEKCPCRLRGKSFPAGTSVPKDCNTCTCSEGQWICTQVSCGARCSAIGDPHYITFDGKKYDFMGQCSYYLVKNDNFSIEAENVACAGSISEAMNLPPSLSTGLPSCTKTVTIKWNGQNIKLKQNQGLVVNGQDITKIPHTISGIKIKSISSIFLLVELPNGIEVWWDGVTRAYIDVPAEFKEKTRGLCGTFNNNQKDDFLTPEDDVEQAVIPFANKWKTSEKCNDIPDVISSHPCDKNIHKKPTAEKHCSKLKSGLFKDCHWFVDPEQFYQDCLYDMCSCEFKILIYISYEAEGLLHGSGIAVLTVSRCLCPTMSSYGAECSRKGIKIDWRAEVRECGVHCPGGQKYQVCGNSCTRTCFDIAVDPECKQQCAEGCNCPEGQALDDNGECIPIGQCKCQHDGLEFPAGYKEVRPAPDGPELCIDSNTCINAIWQCKLASSEDMKDFPRASDLQSMCNADANMEFTTCEPVQPVTCKNMHSPDYFSASVCHSGCQCKDGYVLDTSSKNCVKPTECPCHHGGRSYGENATVQSDCNTWLRRGQCQNGKWKCTDRQCTAECSAWGDSHYKTFDGKHFDYQGQCDYVFAKGNLGSDSFDVSIQASIGIFNIQLIH</sequence>